<dbReference type="AlphaFoldDB" id="A0A1T5B0Z1"/>
<dbReference type="InterPro" id="IPR000109">
    <property type="entry name" value="POT_fam"/>
</dbReference>
<dbReference type="OrthoDB" id="9772725at2"/>
<comment type="subcellular location">
    <subcellularLocation>
        <location evidence="1">Cell membrane</location>
        <topology evidence="1">Multi-pass membrane protein</topology>
    </subcellularLocation>
</comment>
<feature type="transmembrane region" description="Helical" evidence="8">
    <location>
        <begin position="148"/>
        <end position="170"/>
    </location>
</feature>
<evidence type="ECO:0000259" key="9">
    <source>
        <dbReference type="PROSITE" id="PS50850"/>
    </source>
</evidence>
<dbReference type="InterPro" id="IPR005279">
    <property type="entry name" value="Dipep/tripep_permease"/>
</dbReference>
<feature type="transmembrane region" description="Helical" evidence="8">
    <location>
        <begin position="352"/>
        <end position="374"/>
    </location>
</feature>
<feature type="transmembrane region" description="Helical" evidence="8">
    <location>
        <begin position="182"/>
        <end position="200"/>
    </location>
</feature>
<feature type="transmembrane region" description="Helical" evidence="8">
    <location>
        <begin position="112"/>
        <end position="136"/>
    </location>
</feature>
<feature type="transmembrane region" description="Helical" evidence="8">
    <location>
        <begin position="316"/>
        <end position="337"/>
    </location>
</feature>
<evidence type="ECO:0000256" key="5">
    <source>
        <dbReference type="ARBA" id="ARBA00022692"/>
    </source>
</evidence>
<evidence type="ECO:0000256" key="7">
    <source>
        <dbReference type="ARBA" id="ARBA00023136"/>
    </source>
</evidence>
<feature type="transmembrane region" description="Helical" evidence="8">
    <location>
        <begin position="56"/>
        <end position="76"/>
    </location>
</feature>
<dbReference type="Proteomes" id="UP000243406">
    <property type="component" value="Unassembled WGS sequence"/>
</dbReference>
<evidence type="ECO:0000313" key="10">
    <source>
        <dbReference type="EMBL" id="SKB40918.1"/>
    </source>
</evidence>
<feature type="transmembrane region" description="Helical" evidence="8">
    <location>
        <begin position="238"/>
        <end position="263"/>
    </location>
</feature>
<evidence type="ECO:0000256" key="3">
    <source>
        <dbReference type="ARBA" id="ARBA00022448"/>
    </source>
</evidence>
<dbReference type="CDD" id="cd17346">
    <property type="entry name" value="MFS_DtpA_like"/>
    <property type="match status" value="1"/>
</dbReference>
<protein>
    <submittedName>
        <fullName evidence="10">Dipeptide/tripeptide permease</fullName>
    </submittedName>
</protein>
<dbReference type="InterPro" id="IPR050171">
    <property type="entry name" value="MFS_Transporters"/>
</dbReference>
<feature type="transmembrane region" description="Helical" evidence="8">
    <location>
        <begin position="83"/>
        <end position="100"/>
    </location>
</feature>
<feature type="transmembrane region" description="Helical" evidence="8">
    <location>
        <begin position="418"/>
        <end position="438"/>
    </location>
</feature>
<accession>A0A1T5B0Z1</accession>
<dbReference type="InterPro" id="IPR020846">
    <property type="entry name" value="MFS_dom"/>
</dbReference>
<keyword evidence="11" id="KW-1185">Reference proteome</keyword>
<keyword evidence="4" id="KW-1003">Cell membrane</keyword>
<keyword evidence="5 8" id="KW-0812">Transmembrane</keyword>
<feature type="domain" description="Major facilitator superfamily (MFS) profile" evidence="9">
    <location>
        <begin position="1"/>
        <end position="443"/>
    </location>
</feature>
<dbReference type="Pfam" id="PF00854">
    <property type="entry name" value="PTR2"/>
    <property type="match status" value="2"/>
</dbReference>
<feature type="transmembrane region" description="Helical" evidence="8">
    <location>
        <begin position="386"/>
        <end position="406"/>
    </location>
</feature>
<dbReference type="EMBL" id="FUYN01000002">
    <property type="protein sequence ID" value="SKB40918.1"/>
    <property type="molecule type" value="Genomic_DNA"/>
</dbReference>
<evidence type="ECO:0000256" key="4">
    <source>
        <dbReference type="ARBA" id="ARBA00022475"/>
    </source>
</evidence>
<comment type="similarity">
    <text evidence="2">Belongs to the major facilitator superfamily. Proton-dependent oligopeptide transporter (POT/PTR) (TC 2.A.17) family.</text>
</comment>
<dbReference type="SUPFAM" id="SSF103473">
    <property type="entry name" value="MFS general substrate transporter"/>
    <property type="match status" value="1"/>
</dbReference>
<evidence type="ECO:0000313" key="11">
    <source>
        <dbReference type="Proteomes" id="UP000243406"/>
    </source>
</evidence>
<dbReference type="PROSITE" id="PS50850">
    <property type="entry name" value="MFS"/>
    <property type="match status" value="1"/>
</dbReference>
<keyword evidence="6 8" id="KW-1133">Transmembrane helix</keyword>
<dbReference type="GO" id="GO:1904680">
    <property type="term" value="F:peptide transmembrane transporter activity"/>
    <property type="evidence" value="ECO:0007669"/>
    <property type="project" value="InterPro"/>
</dbReference>
<dbReference type="PANTHER" id="PTHR23517:SF15">
    <property type="entry name" value="PROTON-DEPENDENT OLIGOPEPTIDE FAMILY TRANSPORT PROTEIN"/>
    <property type="match status" value="1"/>
</dbReference>
<dbReference type="PANTHER" id="PTHR23517">
    <property type="entry name" value="RESISTANCE PROTEIN MDTM, PUTATIVE-RELATED-RELATED"/>
    <property type="match status" value="1"/>
</dbReference>
<dbReference type="Gene3D" id="1.20.1250.20">
    <property type="entry name" value="MFS general substrate transporter like domains"/>
    <property type="match status" value="2"/>
</dbReference>
<name>A0A1T5B0Z1_9FIRM</name>
<organism evidence="10 11">
    <name type="scientific">Acetoanaerobium noterae</name>
    <dbReference type="NCBI Taxonomy" id="745369"/>
    <lineage>
        <taxon>Bacteria</taxon>
        <taxon>Bacillati</taxon>
        <taxon>Bacillota</taxon>
        <taxon>Clostridia</taxon>
        <taxon>Peptostreptococcales</taxon>
        <taxon>Filifactoraceae</taxon>
        <taxon>Acetoanaerobium</taxon>
    </lineage>
</organism>
<reference evidence="11" key="1">
    <citation type="submission" date="2017-02" db="EMBL/GenBank/DDBJ databases">
        <authorList>
            <person name="Varghese N."/>
            <person name="Submissions S."/>
        </authorList>
    </citation>
    <scope>NUCLEOTIDE SEQUENCE [LARGE SCALE GENOMIC DNA]</scope>
    <source>
        <strain evidence="11">ATCC 35199</strain>
    </source>
</reference>
<keyword evidence="7 8" id="KW-0472">Membrane</keyword>
<feature type="transmembrane region" description="Helical" evidence="8">
    <location>
        <begin position="283"/>
        <end position="304"/>
    </location>
</feature>
<evidence type="ECO:0000256" key="6">
    <source>
        <dbReference type="ARBA" id="ARBA00022989"/>
    </source>
</evidence>
<evidence type="ECO:0000256" key="8">
    <source>
        <dbReference type="SAM" id="Phobius"/>
    </source>
</evidence>
<dbReference type="GO" id="GO:0005886">
    <property type="term" value="C:plasma membrane"/>
    <property type="evidence" value="ECO:0007669"/>
    <property type="project" value="UniProtKB-SubCell"/>
</dbReference>
<keyword evidence="3" id="KW-0813">Transport</keyword>
<evidence type="ECO:0000256" key="2">
    <source>
        <dbReference type="ARBA" id="ARBA00005982"/>
    </source>
</evidence>
<evidence type="ECO:0000256" key="1">
    <source>
        <dbReference type="ARBA" id="ARBA00004651"/>
    </source>
</evidence>
<gene>
    <name evidence="10" type="ORF">SAMN02745120_1351</name>
</gene>
<feature type="transmembrane region" description="Helical" evidence="8">
    <location>
        <begin position="33"/>
        <end position="50"/>
    </location>
</feature>
<dbReference type="InterPro" id="IPR036259">
    <property type="entry name" value="MFS_trans_sf"/>
</dbReference>
<dbReference type="RefSeq" id="WP_079589238.1">
    <property type="nucleotide sequence ID" value="NZ_FUYN01000002.1"/>
</dbReference>
<sequence>MSDMVVKNKRPFGFYVCSVAFMFERMAYYAAKYLIYVFVAATVVTGGLGLTSVEAALIQSNLVAFTYLAPIIGGYISDRFIGARYCVPVGIALMAAGYWIGASATDAVGMNIMVALVAIGTGLFKGNVAAISGALFDDKEQLDSAFSTQYSFVNIGAFIGTTAVGILVASTFAQGEVQGFRAAFQLCAVICVVDLIWFLFGSKSLGEVGKKPFKLGKEAEKDVVVENKPLTKSEKKKVFAIILISTFSVIFWVFWYLTYLAAYDYGAAFINMNVSGFNVPLSWFDSLNSMTCIALGPVLGMLWFKLSKTAKGDLSLFKKLGIGLGLLGAAFLMLVFAEFSRGVGASDASKASLLWLIAFGLLLSVGEMFFSPLGNSFVAKYAPNKMVSVLMGVWTFATFIAGKSYGYLYAFASKFSVIQAYSVIPAILFVAAVMLFVFDKKLTTLLEDDSDEVEDALAS</sequence>
<dbReference type="GO" id="GO:0015833">
    <property type="term" value="P:peptide transport"/>
    <property type="evidence" value="ECO:0007669"/>
    <property type="project" value="InterPro"/>
</dbReference>
<proteinExistence type="inferred from homology"/>